<evidence type="ECO:0000313" key="2">
    <source>
        <dbReference type="Proteomes" id="UP000189545"/>
    </source>
</evidence>
<dbReference type="RefSeq" id="WP_237158065.1">
    <property type="nucleotide sequence ID" value="NZ_CP014782.1"/>
</dbReference>
<protein>
    <submittedName>
        <fullName evidence="1">Uncharacterized protein</fullName>
    </submittedName>
</protein>
<sequence length="255" mass="27544">MSMSGVSIAQPLWQVQSGLDKSDIKSAEQIATNKAGLMLAKADKPLATFEAEPVDVSTLLMVAAQQKQVVMAMVSQNAESAIALALAGSIEAYGKQLEVIQGWTNGGLPMFESAMRVMFDGFIKDGVSGSELEDLFQLAIMDYISHSSEYADLPPGMEAKMMHYLESTGSGSHGYHEGWDGTQFANETADIFNFMLASAPDGSLCHDILTYMKVEQGAPASLEQQYRNNFDKQGGFVGDANYPNSAGLSPCYVWH</sequence>
<dbReference type="Proteomes" id="UP000189545">
    <property type="component" value="Chromosome"/>
</dbReference>
<dbReference type="KEGG" id="spsw:Sps_02508"/>
<reference evidence="1 2" key="1">
    <citation type="submission" date="2016-03" db="EMBL/GenBank/DDBJ databases">
        <title>Complete genome sequence of Shewanella psychrophila WP2, a deep sea bacterium isolated from west Pacific sediment.</title>
        <authorList>
            <person name="Xu G."/>
            <person name="Jian H."/>
        </authorList>
    </citation>
    <scope>NUCLEOTIDE SEQUENCE [LARGE SCALE GENOMIC DNA]</scope>
    <source>
        <strain evidence="1 2">WP2</strain>
    </source>
</reference>
<proteinExistence type="predicted"/>
<keyword evidence="2" id="KW-1185">Reference proteome</keyword>
<dbReference type="AlphaFoldDB" id="A0A1S6HQ92"/>
<organism evidence="1 2">
    <name type="scientific">Shewanella psychrophila</name>
    <dbReference type="NCBI Taxonomy" id="225848"/>
    <lineage>
        <taxon>Bacteria</taxon>
        <taxon>Pseudomonadati</taxon>
        <taxon>Pseudomonadota</taxon>
        <taxon>Gammaproteobacteria</taxon>
        <taxon>Alteromonadales</taxon>
        <taxon>Shewanellaceae</taxon>
        <taxon>Shewanella</taxon>
    </lineage>
</organism>
<name>A0A1S6HQ92_9GAMM</name>
<evidence type="ECO:0000313" key="1">
    <source>
        <dbReference type="EMBL" id="AQS37662.1"/>
    </source>
</evidence>
<dbReference type="STRING" id="225848.Sps_02508"/>
<accession>A0A1S6HQ92</accession>
<gene>
    <name evidence="1" type="ORF">Sps_02508</name>
</gene>
<dbReference type="EMBL" id="CP014782">
    <property type="protein sequence ID" value="AQS37662.1"/>
    <property type="molecule type" value="Genomic_DNA"/>
</dbReference>